<dbReference type="KEGG" id="esa:ESA_01064"/>
<evidence type="ECO:0000313" key="2">
    <source>
        <dbReference type="Proteomes" id="UP000000260"/>
    </source>
</evidence>
<dbReference type="Proteomes" id="UP000000260">
    <property type="component" value="Chromosome"/>
</dbReference>
<reference evidence="1 2" key="1">
    <citation type="journal article" date="2010" name="PLoS ONE">
        <title>Genome sequence of Cronobacter sakazakii BAA-894 and comparative genomic hybridization analysis with other Cronobacter species.</title>
        <authorList>
            <person name="Kucerova E."/>
            <person name="Clifton S.W."/>
            <person name="Xia X.Q."/>
            <person name="Long F."/>
            <person name="Porwollik S."/>
            <person name="Fulton L."/>
            <person name="Fronick C."/>
            <person name="Minx P."/>
            <person name="Kyung K."/>
            <person name="Warren W."/>
            <person name="Fulton R."/>
            <person name="Feng D."/>
            <person name="Wollam A."/>
            <person name="Shah N."/>
            <person name="Bhonagiri V."/>
            <person name="Nash W.E."/>
            <person name="Hallsworth-Pepin K."/>
            <person name="Wilson R.K."/>
            <person name="McClelland M."/>
            <person name="Forsythe S.J."/>
        </authorList>
    </citation>
    <scope>NUCLEOTIDE SEQUENCE [LARGE SCALE GENOMIC DNA]</scope>
    <source>
        <strain evidence="1 2">ATCC BAA-894</strain>
    </source>
</reference>
<gene>
    <name evidence="1" type="ordered locus">ESA_01064</name>
</gene>
<sequence>MVFPLPRKPVMRLVRVTCAPDKYLTGINHQATFWIKIMGMRRENADGQARVRVKSIQG</sequence>
<organism evidence="1 2">
    <name type="scientific">Cronobacter sakazakii (strain ATCC BAA-894)</name>
    <name type="common">Enterobacter sakazakii</name>
    <dbReference type="NCBI Taxonomy" id="290339"/>
    <lineage>
        <taxon>Bacteria</taxon>
        <taxon>Pseudomonadati</taxon>
        <taxon>Pseudomonadota</taxon>
        <taxon>Gammaproteobacteria</taxon>
        <taxon>Enterobacterales</taxon>
        <taxon>Enterobacteriaceae</taxon>
        <taxon>Cronobacter</taxon>
    </lineage>
</organism>
<dbReference type="HOGENOM" id="CLU_2971805_0_0_6"/>
<dbReference type="AlphaFoldDB" id="A7MLL5"/>
<protein>
    <submittedName>
        <fullName evidence="1">Uncharacterized protein</fullName>
    </submittedName>
</protein>
<accession>A7MLL5</accession>
<name>A7MLL5_CROS8</name>
<evidence type="ECO:0000313" key="1">
    <source>
        <dbReference type="EMBL" id="ABU76332.1"/>
    </source>
</evidence>
<dbReference type="EMBL" id="CP000783">
    <property type="protein sequence ID" value="ABU76332.1"/>
    <property type="molecule type" value="Genomic_DNA"/>
</dbReference>
<keyword evidence="2" id="KW-1185">Reference proteome</keyword>
<proteinExistence type="predicted"/>